<dbReference type="SUPFAM" id="SSF88946">
    <property type="entry name" value="Sigma2 domain of RNA polymerase sigma factors"/>
    <property type="match status" value="1"/>
</dbReference>
<evidence type="ECO:0000256" key="4">
    <source>
        <dbReference type="ARBA" id="ARBA00023163"/>
    </source>
</evidence>
<dbReference type="Gene3D" id="1.10.10.10">
    <property type="entry name" value="Winged helix-like DNA-binding domain superfamily/Winged helix DNA-binding domain"/>
    <property type="match status" value="1"/>
</dbReference>
<evidence type="ECO:0000256" key="3">
    <source>
        <dbReference type="ARBA" id="ARBA00023082"/>
    </source>
</evidence>
<name>A0ABX8FCI3_9BACI</name>
<keyword evidence="2" id="KW-0805">Transcription regulation</keyword>
<sequence>MEEDRLIKKAKKGDKDALLTLIMNEKDAYYRLAYAYMGNSHDAMDALEDMIVVLYDKINQLKKDRSFYSWSKTILVNECKAALRRRSKQILTNDWHAAIEPTSSRNSFLASEQQADLEAMLSELSHPQRETIQLRYFHDLDYETIASITDVSLGTVKSRIFQGLKKLREKHGGVNE</sequence>
<dbReference type="InterPro" id="IPR007627">
    <property type="entry name" value="RNA_pol_sigma70_r2"/>
</dbReference>
<dbReference type="InterPro" id="IPR013324">
    <property type="entry name" value="RNA_pol_sigma_r3/r4-like"/>
</dbReference>
<feature type="domain" description="RNA polymerase sigma-70 region 2" evidence="5">
    <location>
        <begin position="22"/>
        <end position="88"/>
    </location>
</feature>
<evidence type="ECO:0000256" key="2">
    <source>
        <dbReference type="ARBA" id="ARBA00023015"/>
    </source>
</evidence>
<dbReference type="EMBL" id="CP071709">
    <property type="protein sequence ID" value="QVY61830.1"/>
    <property type="molecule type" value="Genomic_DNA"/>
</dbReference>
<dbReference type="PANTHER" id="PTHR43133:SF51">
    <property type="entry name" value="RNA POLYMERASE SIGMA FACTOR"/>
    <property type="match status" value="1"/>
</dbReference>
<dbReference type="Proteomes" id="UP000679247">
    <property type="component" value="Chromosome"/>
</dbReference>
<dbReference type="SUPFAM" id="SSF88659">
    <property type="entry name" value="Sigma3 and sigma4 domains of RNA polymerase sigma factors"/>
    <property type="match status" value="1"/>
</dbReference>
<evidence type="ECO:0000313" key="8">
    <source>
        <dbReference type="Proteomes" id="UP000679247"/>
    </source>
</evidence>
<comment type="similarity">
    <text evidence="1">Belongs to the sigma-70 factor family. ECF subfamily.</text>
</comment>
<evidence type="ECO:0000259" key="6">
    <source>
        <dbReference type="Pfam" id="PF08281"/>
    </source>
</evidence>
<dbReference type="PANTHER" id="PTHR43133">
    <property type="entry name" value="RNA POLYMERASE ECF-TYPE SIGMA FACTO"/>
    <property type="match status" value="1"/>
</dbReference>
<evidence type="ECO:0000259" key="5">
    <source>
        <dbReference type="Pfam" id="PF04542"/>
    </source>
</evidence>
<dbReference type="InterPro" id="IPR014284">
    <property type="entry name" value="RNA_pol_sigma-70_dom"/>
</dbReference>
<keyword evidence="8" id="KW-1185">Reference proteome</keyword>
<organism evidence="7 8">
    <name type="scientific">Cytobacillus gottheilii</name>
    <dbReference type="NCBI Taxonomy" id="859144"/>
    <lineage>
        <taxon>Bacteria</taxon>
        <taxon>Bacillati</taxon>
        <taxon>Bacillota</taxon>
        <taxon>Bacilli</taxon>
        <taxon>Bacillales</taxon>
        <taxon>Bacillaceae</taxon>
        <taxon>Cytobacillus</taxon>
    </lineage>
</organism>
<dbReference type="InterPro" id="IPR013249">
    <property type="entry name" value="RNA_pol_sigma70_r4_t2"/>
</dbReference>
<keyword evidence="3" id="KW-0731">Sigma factor</keyword>
<feature type="domain" description="RNA polymerase sigma factor 70 region 4 type 2" evidence="6">
    <location>
        <begin position="116"/>
        <end position="167"/>
    </location>
</feature>
<reference evidence="7 8" key="1">
    <citation type="submission" date="2021-03" db="EMBL/GenBank/DDBJ databases">
        <title>The first data on the complete genome of the tetrodotoxin-producing bacterium.</title>
        <authorList>
            <person name="Melnikova D.I."/>
            <person name="Nijland R."/>
            <person name="Magarlamov T.Y."/>
        </authorList>
    </citation>
    <scope>NUCLEOTIDE SEQUENCE [LARGE SCALE GENOMIC DNA]</scope>
    <source>
        <strain evidence="7 8">1839</strain>
    </source>
</reference>
<gene>
    <name evidence="7" type="ORF">J1899_01455</name>
</gene>
<dbReference type="Gene3D" id="1.10.1740.10">
    <property type="match status" value="1"/>
</dbReference>
<accession>A0ABX8FCI3</accession>
<evidence type="ECO:0000256" key="1">
    <source>
        <dbReference type="ARBA" id="ARBA00010641"/>
    </source>
</evidence>
<dbReference type="CDD" id="cd06171">
    <property type="entry name" value="Sigma70_r4"/>
    <property type="match status" value="1"/>
</dbReference>
<proteinExistence type="inferred from homology"/>
<dbReference type="InterPro" id="IPR039425">
    <property type="entry name" value="RNA_pol_sigma-70-like"/>
</dbReference>
<dbReference type="Pfam" id="PF08281">
    <property type="entry name" value="Sigma70_r4_2"/>
    <property type="match status" value="1"/>
</dbReference>
<dbReference type="NCBIfam" id="TIGR02937">
    <property type="entry name" value="sigma70-ECF"/>
    <property type="match status" value="1"/>
</dbReference>
<dbReference type="InterPro" id="IPR036388">
    <property type="entry name" value="WH-like_DNA-bd_sf"/>
</dbReference>
<protein>
    <submittedName>
        <fullName evidence="7">RNA polymerase sigma factor</fullName>
    </submittedName>
</protein>
<keyword evidence="4" id="KW-0804">Transcription</keyword>
<dbReference type="InterPro" id="IPR013325">
    <property type="entry name" value="RNA_pol_sigma_r2"/>
</dbReference>
<evidence type="ECO:0000313" key="7">
    <source>
        <dbReference type="EMBL" id="QVY61830.1"/>
    </source>
</evidence>
<dbReference type="RefSeq" id="WP_214477031.1">
    <property type="nucleotide sequence ID" value="NZ_CANKUS010000009.1"/>
</dbReference>
<dbReference type="Pfam" id="PF04542">
    <property type="entry name" value="Sigma70_r2"/>
    <property type="match status" value="1"/>
</dbReference>